<dbReference type="GO" id="GO:0000122">
    <property type="term" value="P:negative regulation of transcription by RNA polymerase II"/>
    <property type="evidence" value="ECO:0007669"/>
    <property type="project" value="TreeGrafter"/>
</dbReference>
<evidence type="ECO:0000259" key="5">
    <source>
        <dbReference type="PROSITE" id="PS50280"/>
    </source>
</evidence>
<keyword evidence="3" id="KW-0489">Methyltransferase</keyword>
<dbReference type="Pfam" id="PF00856">
    <property type="entry name" value="SET"/>
    <property type="match status" value="1"/>
</dbReference>
<dbReference type="Pfam" id="PF05033">
    <property type="entry name" value="Pre-SET"/>
    <property type="match status" value="1"/>
</dbReference>
<evidence type="ECO:0000256" key="4">
    <source>
        <dbReference type="ARBA" id="ARBA00022691"/>
    </source>
</evidence>
<dbReference type="GO" id="GO:0000785">
    <property type="term" value="C:chromatin"/>
    <property type="evidence" value="ECO:0007669"/>
    <property type="project" value="TreeGrafter"/>
</dbReference>
<dbReference type="PROSITE" id="PS50280">
    <property type="entry name" value="SET"/>
    <property type="match status" value="1"/>
</dbReference>
<keyword evidence="3" id="KW-0808">Transferase</keyword>
<feature type="non-terminal residue" evidence="7">
    <location>
        <position position="1"/>
    </location>
</feature>
<dbReference type="InterPro" id="IPR001214">
    <property type="entry name" value="SET_dom"/>
</dbReference>
<dbReference type="GO" id="GO:0046974">
    <property type="term" value="F:histone H3K9 methyltransferase activity"/>
    <property type="evidence" value="ECO:0007669"/>
    <property type="project" value="TreeGrafter"/>
</dbReference>
<evidence type="ECO:0000259" key="6">
    <source>
        <dbReference type="PROSITE" id="PS50867"/>
    </source>
</evidence>
<dbReference type="GO" id="GO:0032259">
    <property type="term" value="P:methylation"/>
    <property type="evidence" value="ECO:0007669"/>
    <property type="project" value="UniProtKB-KW"/>
</dbReference>
<dbReference type="PANTHER" id="PTHR46307:SF4">
    <property type="entry name" value="G9A, ISOFORM B"/>
    <property type="match status" value="1"/>
</dbReference>
<dbReference type="Proteomes" id="UP001432322">
    <property type="component" value="Unassembled WGS sequence"/>
</dbReference>
<protein>
    <recommendedName>
        <fullName evidence="9">SET domain-containing protein</fullName>
    </recommendedName>
</protein>
<dbReference type="InterPro" id="IPR046341">
    <property type="entry name" value="SET_dom_sf"/>
</dbReference>
<evidence type="ECO:0000313" key="8">
    <source>
        <dbReference type="Proteomes" id="UP001432322"/>
    </source>
</evidence>
<evidence type="ECO:0000256" key="3">
    <source>
        <dbReference type="ARBA" id="ARBA00022603"/>
    </source>
</evidence>
<evidence type="ECO:0000256" key="1">
    <source>
        <dbReference type="ARBA" id="ARBA00004286"/>
    </source>
</evidence>
<accession>A0AAV5V4B0</accession>
<organism evidence="7 8">
    <name type="scientific">Pristionchus fissidentatus</name>
    <dbReference type="NCBI Taxonomy" id="1538716"/>
    <lineage>
        <taxon>Eukaryota</taxon>
        <taxon>Metazoa</taxon>
        <taxon>Ecdysozoa</taxon>
        <taxon>Nematoda</taxon>
        <taxon>Chromadorea</taxon>
        <taxon>Rhabditida</taxon>
        <taxon>Rhabditina</taxon>
        <taxon>Diplogasteromorpha</taxon>
        <taxon>Diplogasteroidea</taxon>
        <taxon>Neodiplogasteridae</taxon>
        <taxon>Pristionchus</taxon>
    </lineage>
</organism>
<keyword evidence="8" id="KW-1185">Reference proteome</keyword>
<dbReference type="GO" id="GO:0005634">
    <property type="term" value="C:nucleus"/>
    <property type="evidence" value="ECO:0007669"/>
    <property type="project" value="InterPro"/>
</dbReference>
<dbReference type="GO" id="GO:0008270">
    <property type="term" value="F:zinc ion binding"/>
    <property type="evidence" value="ECO:0007669"/>
    <property type="project" value="InterPro"/>
</dbReference>
<comment type="subcellular location">
    <subcellularLocation>
        <location evidence="1">Chromosome</location>
    </subcellularLocation>
</comment>
<dbReference type="PROSITE" id="PS50867">
    <property type="entry name" value="PRE_SET"/>
    <property type="match status" value="1"/>
</dbReference>
<feature type="domain" description="Pre-SET" evidence="6">
    <location>
        <begin position="51"/>
        <end position="116"/>
    </location>
</feature>
<dbReference type="SMART" id="SM00468">
    <property type="entry name" value="PreSET"/>
    <property type="match status" value="1"/>
</dbReference>
<evidence type="ECO:0000313" key="7">
    <source>
        <dbReference type="EMBL" id="GMT12690.1"/>
    </source>
</evidence>
<reference evidence="7" key="1">
    <citation type="submission" date="2023-10" db="EMBL/GenBank/DDBJ databases">
        <title>Genome assembly of Pristionchus species.</title>
        <authorList>
            <person name="Yoshida K."/>
            <person name="Sommer R.J."/>
        </authorList>
    </citation>
    <scope>NUCLEOTIDE SEQUENCE</scope>
    <source>
        <strain evidence="7">RS5133</strain>
    </source>
</reference>
<dbReference type="EMBL" id="BTSY01000002">
    <property type="protein sequence ID" value="GMT12690.1"/>
    <property type="molecule type" value="Genomic_DNA"/>
</dbReference>
<evidence type="ECO:0000256" key="2">
    <source>
        <dbReference type="ARBA" id="ARBA00022454"/>
    </source>
</evidence>
<proteinExistence type="predicted"/>
<dbReference type="SUPFAM" id="SSF82199">
    <property type="entry name" value="SET domain"/>
    <property type="match status" value="1"/>
</dbReference>
<keyword evidence="4" id="KW-0949">S-adenosyl-L-methionine</keyword>
<feature type="domain" description="SET" evidence="5">
    <location>
        <begin position="119"/>
        <end position="235"/>
    </location>
</feature>
<keyword evidence="2" id="KW-0158">Chromosome</keyword>
<name>A0AAV5V4B0_9BILA</name>
<dbReference type="SMART" id="SM00317">
    <property type="entry name" value="SET"/>
    <property type="match status" value="1"/>
</dbReference>
<dbReference type="PANTHER" id="PTHR46307">
    <property type="entry name" value="G9A, ISOFORM B"/>
    <property type="match status" value="1"/>
</dbReference>
<dbReference type="Gene3D" id="2.170.270.10">
    <property type="entry name" value="SET domain"/>
    <property type="match status" value="1"/>
</dbReference>
<dbReference type="AlphaFoldDB" id="A0AAV5V4B0"/>
<evidence type="ECO:0008006" key="9">
    <source>
        <dbReference type="Google" id="ProtNLM"/>
    </source>
</evidence>
<dbReference type="InterPro" id="IPR043550">
    <property type="entry name" value="EHMT1/EHMT2"/>
</dbReference>
<dbReference type="GO" id="GO:0002039">
    <property type="term" value="F:p53 binding"/>
    <property type="evidence" value="ECO:0007669"/>
    <property type="project" value="InterPro"/>
</dbReference>
<dbReference type="InterPro" id="IPR007728">
    <property type="entry name" value="Pre-SET_dom"/>
</dbReference>
<gene>
    <name evidence="7" type="ORF">PFISCL1PPCAC_3987</name>
</gene>
<sequence>LLSDLSDGRERYPVRVVNEVDEEEIDPEFIYSSRVIDVGGILKRRNITSEIFCSCSSVCGPSCTCWSGAYELNDNEGLNGWKMKTIRPSALSFPVAECGDTCACSLHCGNRVAQKGANYPFEIFRTADGRGWGLRSLSSIPTGAFISEYTGELIEDEAANGRDDKYLFETIMGNSKLTIDAHFAGNTARFINHSCDPNAKVGMVSWEPHEQQLNHVCVFAAKKIGRGEEITIHYGHSWWLSNIALFPCKCRAAACKYDEIARLKFLNRGIEPENLRNAHPDEIPP</sequence>
<comment type="caution">
    <text evidence="7">The sequence shown here is derived from an EMBL/GenBank/DDBJ whole genome shotgun (WGS) entry which is preliminary data.</text>
</comment>